<dbReference type="Gene3D" id="3.90.132.10">
    <property type="entry name" value="Leishmanolysin , domain 2"/>
    <property type="match status" value="1"/>
</dbReference>
<dbReference type="GO" id="GO:0005737">
    <property type="term" value="C:cytoplasm"/>
    <property type="evidence" value="ECO:0000318"/>
    <property type="project" value="GO_Central"/>
</dbReference>
<dbReference type="GO" id="GO:0008233">
    <property type="term" value="F:peptidase activity"/>
    <property type="evidence" value="ECO:0000318"/>
    <property type="project" value="GO_Central"/>
</dbReference>
<dbReference type="GO" id="GO:0016020">
    <property type="term" value="C:membrane"/>
    <property type="evidence" value="ECO:0007669"/>
    <property type="project" value="InterPro"/>
</dbReference>
<dbReference type="PANTHER" id="PTHR10942:SF0">
    <property type="entry name" value="LEISHMANOLYSIN-LIKE PEPTIDASE"/>
    <property type="match status" value="1"/>
</dbReference>
<dbReference type="AlphaFoldDB" id="A2EAK9"/>
<organism evidence="8 9">
    <name type="scientific">Trichomonas vaginalis (strain ATCC PRA-98 / G3)</name>
    <dbReference type="NCBI Taxonomy" id="412133"/>
    <lineage>
        <taxon>Eukaryota</taxon>
        <taxon>Metamonada</taxon>
        <taxon>Parabasalia</taxon>
        <taxon>Trichomonadida</taxon>
        <taxon>Trichomonadidae</taxon>
        <taxon>Trichomonas</taxon>
    </lineage>
</organism>
<evidence type="ECO:0000256" key="2">
    <source>
        <dbReference type="ARBA" id="ARBA00005860"/>
    </source>
</evidence>
<dbReference type="GO" id="GO:0006508">
    <property type="term" value="P:proteolysis"/>
    <property type="evidence" value="ECO:0007669"/>
    <property type="project" value="UniProtKB-KW"/>
</dbReference>
<evidence type="ECO:0000256" key="7">
    <source>
        <dbReference type="ARBA" id="ARBA00023049"/>
    </source>
</evidence>
<dbReference type="EMBL" id="DS113340">
    <property type="protein sequence ID" value="EAY10320.1"/>
    <property type="molecule type" value="Genomic_DNA"/>
</dbReference>
<evidence type="ECO:0000256" key="4">
    <source>
        <dbReference type="ARBA" id="ARBA00022723"/>
    </source>
</evidence>
<reference evidence="8" key="1">
    <citation type="submission" date="2006-10" db="EMBL/GenBank/DDBJ databases">
        <authorList>
            <person name="Amadeo P."/>
            <person name="Zhao Q."/>
            <person name="Wortman J."/>
            <person name="Fraser-Liggett C."/>
            <person name="Carlton J."/>
        </authorList>
    </citation>
    <scope>NUCLEOTIDE SEQUENCE</scope>
    <source>
        <strain evidence="8">G3</strain>
    </source>
</reference>
<dbReference type="RefSeq" id="XP_001322543.1">
    <property type="nucleotide sequence ID" value="XM_001322508.1"/>
</dbReference>
<evidence type="ECO:0000256" key="1">
    <source>
        <dbReference type="ARBA" id="ARBA00001947"/>
    </source>
</evidence>
<dbReference type="PANTHER" id="PTHR10942">
    <property type="entry name" value="LEISHMANOLYSIN-LIKE PEPTIDASE"/>
    <property type="match status" value="1"/>
</dbReference>
<comment type="similarity">
    <text evidence="2">Belongs to the peptidase M8 family.</text>
</comment>
<dbReference type="SUPFAM" id="SSF55486">
    <property type="entry name" value="Metalloproteases ('zincins'), catalytic domain"/>
    <property type="match status" value="1"/>
</dbReference>
<keyword evidence="4" id="KW-0479">Metal-binding</keyword>
<evidence type="ECO:0000256" key="6">
    <source>
        <dbReference type="ARBA" id="ARBA00022833"/>
    </source>
</evidence>
<dbReference type="InterPro" id="IPR001577">
    <property type="entry name" value="Peptidase_M8"/>
</dbReference>
<evidence type="ECO:0008006" key="10">
    <source>
        <dbReference type="Google" id="ProtNLM"/>
    </source>
</evidence>
<accession>A2EAK9</accession>
<dbReference type="Gene3D" id="3.10.170.20">
    <property type="match status" value="1"/>
</dbReference>
<dbReference type="InParanoid" id="A2EAK9"/>
<sequence length="399" mass="44975">MFLLLCFSWPKFKRENKNFGIDSVKVPKKRTVYSSTTFESIRIKLDFQYFDGTTSDPLKCQSEGDYITWNGETFQCIASDIPNSTKIAAFKGTMTNIGNYLEKLLKVLPSTDPISLESDSIREQSIVQGTNITDTDLYLVFFLRPFSNAVRSSTTVSFKEQTYSRCIQANFYMNQENLPDTVQGEDTSINGDFYRILRNVLNAVALSDSFINKFHPKYDSTVYDSIVCNLTKYGKTFSVLTTPYAHYYAMKNYGNETFYGDDKTCPSGIIIEDSGPSPGDGAESTIYYTDISNSESTQGDYGKFRRVTDVTMAFLLDSGHYEVNWSMGQPLIWGNKDSIDGNYISGWPLSPPETALPDNYFYDPSSTQSNVGYDFNTWGTPTTQVVNCTNPSSLADIHY</sequence>
<name>A2EAK9_TRIV3</name>
<dbReference type="GO" id="GO:0046872">
    <property type="term" value="F:metal ion binding"/>
    <property type="evidence" value="ECO:0007669"/>
    <property type="project" value="UniProtKB-KW"/>
</dbReference>
<comment type="cofactor">
    <cofactor evidence="1">
        <name>Zn(2+)</name>
        <dbReference type="ChEBI" id="CHEBI:29105"/>
    </cofactor>
</comment>
<dbReference type="VEuPathDB" id="TrichDB:TVAG_491780"/>
<evidence type="ECO:0000256" key="3">
    <source>
        <dbReference type="ARBA" id="ARBA00022670"/>
    </source>
</evidence>
<keyword evidence="6" id="KW-0862">Zinc</keyword>
<dbReference type="VEuPathDB" id="TrichDB:TVAGG3_1004450"/>
<dbReference type="GO" id="GO:0004222">
    <property type="term" value="F:metalloendopeptidase activity"/>
    <property type="evidence" value="ECO:0007669"/>
    <property type="project" value="InterPro"/>
</dbReference>
<gene>
    <name evidence="8" type="ORF">TVAG_491780</name>
</gene>
<proteinExistence type="inferred from homology"/>
<evidence type="ECO:0000256" key="5">
    <source>
        <dbReference type="ARBA" id="ARBA00022801"/>
    </source>
</evidence>
<keyword evidence="3" id="KW-0645">Protease</keyword>
<dbReference type="FunFam" id="3.10.170.20:FF:000003">
    <property type="entry name" value="GP63-like"/>
    <property type="match status" value="1"/>
</dbReference>
<evidence type="ECO:0000313" key="8">
    <source>
        <dbReference type="EMBL" id="EAY10320.1"/>
    </source>
</evidence>
<keyword evidence="9" id="KW-1185">Reference proteome</keyword>
<protein>
    <recommendedName>
        <fullName evidence="10">GP63-like</fullName>
    </recommendedName>
</protein>
<dbReference type="Proteomes" id="UP000001542">
    <property type="component" value="Unassembled WGS sequence"/>
</dbReference>
<reference evidence="8" key="2">
    <citation type="journal article" date="2007" name="Science">
        <title>Draft genome sequence of the sexually transmitted pathogen Trichomonas vaginalis.</title>
        <authorList>
            <person name="Carlton J.M."/>
            <person name="Hirt R.P."/>
            <person name="Silva J.C."/>
            <person name="Delcher A.L."/>
            <person name="Schatz M."/>
            <person name="Zhao Q."/>
            <person name="Wortman J.R."/>
            <person name="Bidwell S.L."/>
            <person name="Alsmark U.C.M."/>
            <person name="Besteiro S."/>
            <person name="Sicheritz-Ponten T."/>
            <person name="Noel C.J."/>
            <person name="Dacks J.B."/>
            <person name="Foster P.G."/>
            <person name="Simillion C."/>
            <person name="Van de Peer Y."/>
            <person name="Miranda-Saavedra D."/>
            <person name="Barton G.J."/>
            <person name="Westrop G.D."/>
            <person name="Mueller S."/>
            <person name="Dessi D."/>
            <person name="Fiori P.L."/>
            <person name="Ren Q."/>
            <person name="Paulsen I."/>
            <person name="Zhang H."/>
            <person name="Bastida-Corcuera F.D."/>
            <person name="Simoes-Barbosa A."/>
            <person name="Brown M.T."/>
            <person name="Hayes R.D."/>
            <person name="Mukherjee M."/>
            <person name="Okumura C.Y."/>
            <person name="Schneider R."/>
            <person name="Smith A.J."/>
            <person name="Vanacova S."/>
            <person name="Villalvazo M."/>
            <person name="Haas B.J."/>
            <person name="Pertea M."/>
            <person name="Feldblyum T.V."/>
            <person name="Utterback T.R."/>
            <person name="Shu C.L."/>
            <person name="Osoegawa K."/>
            <person name="de Jong P.J."/>
            <person name="Hrdy I."/>
            <person name="Horvathova L."/>
            <person name="Zubacova Z."/>
            <person name="Dolezal P."/>
            <person name="Malik S.B."/>
            <person name="Logsdon J.M. Jr."/>
            <person name="Henze K."/>
            <person name="Gupta A."/>
            <person name="Wang C.C."/>
            <person name="Dunne R.L."/>
            <person name="Upcroft J.A."/>
            <person name="Upcroft P."/>
            <person name="White O."/>
            <person name="Salzberg S.L."/>
            <person name="Tang P."/>
            <person name="Chiu C.-H."/>
            <person name="Lee Y.-S."/>
            <person name="Embley T.M."/>
            <person name="Coombs G.H."/>
            <person name="Mottram J.C."/>
            <person name="Tachezy J."/>
            <person name="Fraser-Liggett C.M."/>
            <person name="Johnson P.J."/>
        </authorList>
    </citation>
    <scope>NUCLEOTIDE SEQUENCE [LARGE SCALE GENOMIC DNA]</scope>
    <source>
        <strain evidence="8">G3</strain>
    </source>
</reference>
<evidence type="ECO:0000313" key="9">
    <source>
        <dbReference type="Proteomes" id="UP000001542"/>
    </source>
</evidence>
<dbReference type="FunFam" id="3.90.132.10:FF:000004">
    <property type="entry name" value="GP63-like"/>
    <property type="match status" value="1"/>
</dbReference>
<dbReference type="KEGG" id="tva:4768253"/>
<keyword evidence="5" id="KW-0378">Hydrolase</keyword>
<dbReference type="GO" id="GO:0007155">
    <property type="term" value="P:cell adhesion"/>
    <property type="evidence" value="ECO:0007669"/>
    <property type="project" value="InterPro"/>
</dbReference>
<keyword evidence="7" id="KW-0482">Metalloprotease</keyword>